<dbReference type="GO" id="GO:0004930">
    <property type="term" value="F:G protein-coupled receptor activity"/>
    <property type="evidence" value="ECO:0007669"/>
    <property type="project" value="InterPro"/>
</dbReference>
<sequence>MKTFVCVLLFLQGLTETQQQRRLSVSLLQDVYYVFPETDLTISVNVSFPLTENYMVTWKHKEKNSDFAENINIRNLVIKYAGGSLGQPSLTINNVTDFDAGEYFIEIQPIEVADSGSSAGPATVHVLSKKSKEYYTASAEVCPPNWQTFYEIGSALKRKRCVQKVEQTASFYQAQTICRQQRAFIVPVVIDWSTLYLPRTDVWTGGYEEYGSLVSDGAPPIFLDTSMLSYGRGINISDAWTEGNPFCIGVNHLYQQLQIRDCNERLPFLCYKEADILSFKPNLNICPSGWIGAEDVDSCYLLTKDPKQPLDAIEVCNQKGGTLLQSQLVKDRHLTLRLLVHLALINSSVWFSEVESPVSCSFIRLSESMEISSATNCSIAASVVCQTNKKNSMYTLSELQMEFQKPKFNTNGVVLNGNLSCKFPAPHLETDTYSVYKGGAIVDRLTVLETNYSREIMKWNPELPDEEMFLSSASANSDVYRCDIQRKGVGLVLSKTIYAVPNEKRVSIFHATVSMTGSLSLQDALVEAYMSSPESLLGQSRRAILSKIYSVSRDIRPVSGGQLGFIGITSIPLRKRNALNFLLYFVGPNEEWKSAEAMNYLLNNITISARTRSIDSRRRRRQALLVDFNTFEIRNEEYCTVGYSPDFQSTYNFKPVDNGSMTYSEELCITDSEPLLSGLCYTRTAAPAEIRNVTVNPNCQFLLNPSFANMTSLKKLSNVPTNDSNVELVASDVANLTSNSSNLTVEDVVYTSMVLENIASISSISEQTTSSVLQTLSNILEAPEEILMNAHTLGSSTTRILESVESITRNVVLNGTEYRNFQKSFAVAVTDVTSGDSSVIGIQLKNIGIDVVLDNDTVGLINAEDSINITSFDTAIILPKDLVQGNNSRVIFTIFESTKIFQVRQMNKRYELNGKVASATLISNGKSVLDLGGNFVRSIYKPINITVDSVCGFWNHSLYATSGGWSTRGCQRTEVEDGLVVCECDHLTNFAILLDVKGQSDIIDKDNTLALSIITIIGLSLSIVGLGLTVLSFLLFKQLRKGRGQQTLLNLSLALLCSMVIFLAGMERTDSYYGCITVAALMHYFLLVSFMWMLVEGFLQYLRFVRVLGTYVPRFILKASIPAWGLPLIPVVSVLAVDYDLYRGGKYYCWMSPTPFYYAFLLPVALIIIVNCIVFALVLKTLLNRPKGLQSNQSESKRAMMNLRAAVSIFILLGLTWIFGILAIEDARIVFSYIFTILTTFQGFFIFILFVAREKQLRTYWGKLCCKRFIDRQKKYKPNSASHSSSQPLSKLSSHETASTEIFFNSK</sequence>
<dbReference type="InterPro" id="IPR000203">
    <property type="entry name" value="GPS"/>
</dbReference>
<evidence type="ECO:0000256" key="3">
    <source>
        <dbReference type="ARBA" id="ARBA00022692"/>
    </source>
</evidence>
<feature type="chain" id="PRO_5036480429" evidence="10">
    <location>
        <begin position="18"/>
        <end position="1307"/>
    </location>
</feature>
<evidence type="ECO:0000259" key="12">
    <source>
        <dbReference type="PROSITE" id="PS50261"/>
    </source>
</evidence>
<dbReference type="FunFam" id="1.20.1070.10:FF:000058">
    <property type="entry name" value="Adhesion G protein-coupled receptor F5"/>
    <property type="match status" value="1"/>
</dbReference>
<evidence type="ECO:0000256" key="6">
    <source>
        <dbReference type="ARBA" id="ARBA00023157"/>
    </source>
</evidence>
<keyword evidence="4 9" id="KW-1133">Transmembrane helix</keyword>
<evidence type="ECO:0000313" key="13">
    <source>
        <dbReference type="EnsemblMetazoa" id="G25329.3:cds"/>
    </source>
</evidence>
<keyword evidence="3 9" id="KW-0812">Transmembrane</keyword>
<evidence type="ECO:0000256" key="4">
    <source>
        <dbReference type="ARBA" id="ARBA00022989"/>
    </source>
</evidence>
<dbReference type="Pfam" id="PF26588">
    <property type="entry name" value="GAIN_ADGRA3"/>
    <property type="match status" value="1"/>
</dbReference>
<reference evidence="13" key="1">
    <citation type="submission" date="2022-08" db="UniProtKB">
        <authorList>
            <consortium name="EnsemblMetazoa"/>
        </authorList>
    </citation>
    <scope>IDENTIFICATION</scope>
    <source>
        <strain evidence="13">05x7-T-G4-1.051#20</strain>
    </source>
</reference>
<feature type="transmembrane region" description="Helical" evidence="9">
    <location>
        <begin position="1009"/>
        <end position="1036"/>
    </location>
</feature>
<evidence type="ECO:0000256" key="1">
    <source>
        <dbReference type="ARBA" id="ARBA00004141"/>
    </source>
</evidence>
<proteinExistence type="inferred from homology"/>
<dbReference type="PROSITE" id="PS50221">
    <property type="entry name" value="GAIN_B"/>
    <property type="match status" value="1"/>
</dbReference>
<dbReference type="Gene3D" id="3.10.100.10">
    <property type="entry name" value="Mannose-Binding Protein A, subunit A"/>
    <property type="match status" value="1"/>
</dbReference>
<dbReference type="SMART" id="SM00303">
    <property type="entry name" value="GPS"/>
    <property type="match status" value="1"/>
</dbReference>
<feature type="transmembrane region" description="Helical" evidence="9">
    <location>
        <begin position="1071"/>
        <end position="1095"/>
    </location>
</feature>
<dbReference type="OrthoDB" id="10037534at2759"/>
<dbReference type="EnsemblMetazoa" id="G25329.3">
    <property type="protein sequence ID" value="G25329.3:cds"/>
    <property type="gene ID" value="G25329"/>
</dbReference>
<feature type="compositionally biased region" description="Low complexity" evidence="8">
    <location>
        <begin position="1278"/>
        <end position="1292"/>
    </location>
</feature>
<keyword evidence="14" id="KW-1185">Reference proteome</keyword>
<evidence type="ECO:0000256" key="8">
    <source>
        <dbReference type="SAM" id="MobiDB-lite"/>
    </source>
</evidence>
<feature type="transmembrane region" description="Helical" evidence="9">
    <location>
        <begin position="1230"/>
        <end position="1252"/>
    </location>
</feature>
<feature type="transmembrane region" description="Helical" evidence="9">
    <location>
        <begin position="1203"/>
        <end position="1224"/>
    </location>
</feature>
<dbReference type="CDD" id="cd00037">
    <property type="entry name" value="CLECT"/>
    <property type="match status" value="1"/>
</dbReference>
<feature type="transmembrane region" description="Helical" evidence="9">
    <location>
        <begin position="1115"/>
        <end position="1136"/>
    </location>
</feature>
<keyword evidence="5 9" id="KW-0472">Membrane</keyword>
<evidence type="ECO:0000259" key="11">
    <source>
        <dbReference type="PROSITE" id="PS50221"/>
    </source>
</evidence>
<dbReference type="PROSITE" id="PS50261">
    <property type="entry name" value="G_PROTEIN_RECEP_F2_4"/>
    <property type="match status" value="1"/>
</dbReference>
<dbReference type="InterPro" id="IPR003599">
    <property type="entry name" value="Ig_sub"/>
</dbReference>
<evidence type="ECO:0000313" key="14">
    <source>
        <dbReference type="Proteomes" id="UP000005408"/>
    </source>
</evidence>
<evidence type="ECO:0000256" key="10">
    <source>
        <dbReference type="SAM" id="SignalP"/>
    </source>
</evidence>
<dbReference type="Pfam" id="PF00002">
    <property type="entry name" value="7tm_2"/>
    <property type="match status" value="1"/>
</dbReference>
<keyword evidence="6" id="KW-1015">Disulfide bond</keyword>
<dbReference type="InterPro" id="IPR053066">
    <property type="entry name" value="ADGR_G7"/>
</dbReference>
<dbReference type="InterPro" id="IPR046338">
    <property type="entry name" value="GAIN_dom_sf"/>
</dbReference>
<feature type="signal peptide" evidence="10">
    <location>
        <begin position="1"/>
        <end position="17"/>
    </location>
</feature>
<dbReference type="SUPFAM" id="SSF56436">
    <property type="entry name" value="C-type lectin-like"/>
    <property type="match status" value="2"/>
</dbReference>
<feature type="compositionally biased region" description="Polar residues" evidence="8">
    <location>
        <begin position="1296"/>
        <end position="1307"/>
    </location>
</feature>
<dbReference type="PANTHER" id="PTHR47767">
    <property type="entry name" value="ADHESION G PROTEIN-COUPLED RECEPTOR G7"/>
    <property type="match status" value="1"/>
</dbReference>
<evidence type="ECO:0000256" key="7">
    <source>
        <dbReference type="ARBA" id="ARBA00023180"/>
    </source>
</evidence>
<dbReference type="InterPro" id="IPR016187">
    <property type="entry name" value="CTDL_fold"/>
</dbReference>
<name>A0A8W8L079_MAGGI</name>
<comment type="similarity">
    <text evidence="2">Belongs to the G-protein coupled receptor 2 family. Adhesion G-protein coupled receptor (ADGR) subfamily.</text>
</comment>
<evidence type="ECO:0000256" key="9">
    <source>
        <dbReference type="SAM" id="Phobius"/>
    </source>
</evidence>
<dbReference type="InterPro" id="IPR057244">
    <property type="entry name" value="GAIN_B"/>
</dbReference>
<dbReference type="InterPro" id="IPR058808">
    <property type="entry name" value="GAIN_ADGRA2/3"/>
</dbReference>
<dbReference type="OMA" id="TYYCWMS"/>
<dbReference type="PRINTS" id="PR00249">
    <property type="entry name" value="GPCRSECRETIN"/>
</dbReference>
<dbReference type="Gene3D" id="1.20.1070.10">
    <property type="entry name" value="Rhodopsin 7-helix transmembrane proteins"/>
    <property type="match status" value="1"/>
</dbReference>
<dbReference type="InterPro" id="IPR016186">
    <property type="entry name" value="C-type_lectin-like/link_sf"/>
</dbReference>
<dbReference type="InterPro" id="IPR017981">
    <property type="entry name" value="GPCR_2-like_7TM"/>
</dbReference>
<evidence type="ECO:0000256" key="5">
    <source>
        <dbReference type="ARBA" id="ARBA00023136"/>
    </source>
</evidence>
<dbReference type="GO" id="GO:0007166">
    <property type="term" value="P:cell surface receptor signaling pathway"/>
    <property type="evidence" value="ECO:0007669"/>
    <property type="project" value="InterPro"/>
</dbReference>
<dbReference type="InterPro" id="IPR000832">
    <property type="entry name" value="GPCR_2_secretin-like"/>
</dbReference>
<dbReference type="PANTHER" id="PTHR47767:SF1">
    <property type="entry name" value="ADHESION G PROTEIN-COUPLED RECEPTOR G7"/>
    <property type="match status" value="1"/>
</dbReference>
<dbReference type="Pfam" id="PF01825">
    <property type="entry name" value="GPS"/>
    <property type="match status" value="1"/>
</dbReference>
<feature type="region of interest" description="Disordered" evidence="8">
    <location>
        <begin position="1277"/>
        <end position="1307"/>
    </location>
</feature>
<dbReference type="GO" id="GO:0016020">
    <property type="term" value="C:membrane"/>
    <property type="evidence" value="ECO:0007669"/>
    <property type="project" value="UniProtKB-SubCell"/>
</dbReference>
<dbReference type="SMART" id="SM00409">
    <property type="entry name" value="IG"/>
    <property type="match status" value="1"/>
</dbReference>
<accession>A0A8W8L079</accession>
<evidence type="ECO:0000256" key="2">
    <source>
        <dbReference type="ARBA" id="ARBA00007343"/>
    </source>
</evidence>
<keyword evidence="7" id="KW-0325">Glycoprotein</keyword>
<dbReference type="SUPFAM" id="SSF81321">
    <property type="entry name" value="Family A G protein-coupled receptor-like"/>
    <property type="match status" value="1"/>
</dbReference>
<dbReference type="CDD" id="cd15040">
    <property type="entry name" value="7tmB2_Adhesion"/>
    <property type="match status" value="1"/>
</dbReference>
<feature type="transmembrane region" description="Helical" evidence="9">
    <location>
        <begin position="1048"/>
        <end position="1065"/>
    </location>
</feature>
<keyword evidence="10" id="KW-0732">Signal</keyword>
<feature type="transmembrane region" description="Helical" evidence="9">
    <location>
        <begin position="1156"/>
        <end position="1183"/>
    </location>
</feature>
<feature type="domain" description="GAIN-B" evidence="11">
    <location>
        <begin position="854"/>
        <end position="1000"/>
    </location>
</feature>
<dbReference type="Gene3D" id="2.60.220.50">
    <property type="match status" value="1"/>
</dbReference>
<dbReference type="Proteomes" id="UP000005408">
    <property type="component" value="Unassembled WGS sequence"/>
</dbReference>
<protein>
    <submittedName>
        <fullName evidence="13">Uncharacterized protein</fullName>
    </submittedName>
</protein>
<comment type="subcellular location">
    <subcellularLocation>
        <location evidence="1">Membrane</location>
        <topology evidence="1">Multi-pass membrane protein</topology>
    </subcellularLocation>
</comment>
<organism evidence="13 14">
    <name type="scientific">Magallana gigas</name>
    <name type="common">Pacific oyster</name>
    <name type="synonym">Crassostrea gigas</name>
    <dbReference type="NCBI Taxonomy" id="29159"/>
    <lineage>
        <taxon>Eukaryota</taxon>
        <taxon>Metazoa</taxon>
        <taxon>Spiralia</taxon>
        <taxon>Lophotrochozoa</taxon>
        <taxon>Mollusca</taxon>
        <taxon>Bivalvia</taxon>
        <taxon>Autobranchia</taxon>
        <taxon>Pteriomorphia</taxon>
        <taxon>Ostreida</taxon>
        <taxon>Ostreoidea</taxon>
        <taxon>Ostreidae</taxon>
        <taxon>Magallana</taxon>
    </lineage>
</organism>
<feature type="domain" description="G-protein coupled receptors family 2 profile 2" evidence="12">
    <location>
        <begin position="1011"/>
        <end position="1254"/>
    </location>
</feature>